<dbReference type="EMBL" id="DVMX01000133">
    <property type="protein sequence ID" value="HIU42262.1"/>
    <property type="molecule type" value="Genomic_DNA"/>
</dbReference>
<dbReference type="AlphaFoldDB" id="A0A9D1IU95"/>
<keyword evidence="1" id="KW-0812">Transmembrane</keyword>
<name>A0A9D1IU95_9FIRM</name>
<dbReference type="Proteomes" id="UP000824082">
    <property type="component" value="Unassembled WGS sequence"/>
</dbReference>
<feature type="transmembrane region" description="Helical" evidence="1">
    <location>
        <begin position="12"/>
        <end position="35"/>
    </location>
</feature>
<feature type="transmembrane region" description="Helical" evidence="1">
    <location>
        <begin position="47"/>
        <end position="68"/>
    </location>
</feature>
<reference evidence="2" key="1">
    <citation type="submission" date="2020-10" db="EMBL/GenBank/DDBJ databases">
        <authorList>
            <person name="Gilroy R."/>
        </authorList>
    </citation>
    <scope>NUCLEOTIDE SEQUENCE</scope>
    <source>
        <strain evidence="2">4509</strain>
    </source>
</reference>
<keyword evidence="1" id="KW-0472">Membrane</keyword>
<protein>
    <submittedName>
        <fullName evidence="2">Uncharacterized protein</fullName>
    </submittedName>
</protein>
<evidence type="ECO:0000313" key="2">
    <source>
        <dbReference type="EMBL" id="HIU42262.1"/>
    </source>
</evidence>
<keyword evidence="1" id="KW-1133">Transmembrane helix</keyword>
<accession>A0A9D1IU95</accession>
<gene>
    <name evidence="2" type="ORF">IAD19_06880</name>
</gene>
<evidence type="ECO:0000313" key="3">
    <source>
        <dbReference type="Proteomes" id="UP000824082"/>
    </source>
</evidence>
<sequence length="267" mass="31316">MKNMTPKKANLILKIVVISSFVALGWAAIGVSILTVQLQLNDIEMQILLACSLGVWVFLSILYLVLLYKFRNIIKDPEPKPGEPVAIRPSDTYSIFCSTRQELDEYLEMLLSSKYDGYKLTNFSRPGQMFAYEQKRKPWNIFTSFHYYFVAYLEEFQEEDDGAIYSCANRFLRSHPTGFVFIKQIRINYLIVVDRDSEPLRRYLNRRVDQLYQYYRLPAAICLEDQTLRIGREKDGYGIAQYHRLRKSLLKLFGLKKKDRKDGKSPQ</sequence>
<comment type="caution">
    <text evidence="2">The sequence shown here is derived from an EMBL/GenBank/DDBJ whole genome shotgun (WGS) entry which is preliminary data.</text>
</comment>
<organism evidence="2 3">
    <name type="scientific">Candidatus Egerieicola faecale</name>
    <dbReference type="NCBI Taxonomy" id="2840774"/>
    <lineage>
        <taxon>Bacteria</taxon>
        <taxon>Bacillati</taxon>
        <taxon>Bacillota</taxon>
        <taxon>Clostridia</taxon>
        <taxon>Eubacteriales</taxon>
        <taxon>Oscillospiraceae</taxon>
        <taxon>Oscillospiraceae incertae sedis</taxon>
        <taxon>Candidatus Egerieicola</taxon>
    </lineage>
</organism>
<evidence type="ECO:0000256" key="1">
    <source>
        <dbReference type="SAM" id="Phobius"/>
    </source>
</evidence>
<proteinExistence type="predicted"/>
<reference evidence="2" key="2">
    <citation type="journal article" date="2021" name="PeerJ">
        <title>Extensive microbial diversity within the chicken gut microbiome revealed by metagenomics and culture.</title>
        <authorList>
            <person name="Gilroy R."/>
            <person name="Ravi A."/>
            <person name="Getino M."/>
            <person name="Pursley I."/>
            <person name="Horton D.L."/>
            <person name="Alikhan N.F."/>
            <person name="Baker D."/>
            <person name="Gharbi K."/>
            <person name="Hall N."/>
            <person name="Watson M."/>
            <person name="Adriaenssens E.M."/>
            <person name="Foster-Nyarko E."/>
            <person name="Jarju S."/>
            <person name="Secka A."/>
            <person name="Antonio M."/>
            <person name="Oren A."/>
            <person name="Chaudhuri R.R."/>
            <person name="La Ragione R."/>
            <person name="Hildebrand F."/>
            <person name="Pallen M.J."/>
        </authorList>
    </citation>
    <scope>NUCLEOTIDE SEQUENCE</scope>
    <source>
        <strain evidence="2">4509</strain>
    </source>
</reference>